<reference evidence="2" key="1">
    <citation type="submission" date="2023-10" db="EMBL/GenBank/DDBJ databases">
        <title>Genome assembly of Pristionchus species.</title>
        <authorList>
            <person name="Yoshida K."/>
            <person name="Sommer R.J."/>
        </authorList>
    </citation>
    <scope>NUCLEOTIDE SEQUENCE</scope>
    <source>
        <strain evidence="2">RS0144</strain>
    </source>
</reference>
<accession>A0AAV5SKB6</accession>
<dbReference type="InterPro" id="IPR019428">
    <property type="entry name" value="7TM_GPCR_serpentine_rcpt_Str"/>
</dbReference>
<dbReference type="Gene3D" id="1.20.1070.10">
    <property type="entry name" value="Rhodopsin 7-helix transmembrane proteins"/>
    <property type="match status" value="1"/>
</dbReference>
<feature type="transmembrane region" description="Helical" evidence="1">
    <location>
        <begin position="152"/>
        <end position="174"/>
    </location>
</feature>
<feature type="non-terminal residue" evidence="2">
    <location>
        <position position="1"/>
    </location>
</feature>
<comment type="caution">
    <text evidence="2">The sequence shown here is derived from an EMBL/GenBank/DDBJ whole genome shotgun (WGS) entry which is preliminary data.</text>
</comment>
<evidence type="ECO:0000313" key="3">
    <source>
        <dbReference type="Proteomes" id="UP001432027"/>
    </source>
</evidence>
<dbReference type="PANTHER" id="PTHR22943:SF248">
    <property type="entry name" value="SEVEN TM RECEPTOR"/>
    <property type="match status" value="1"/>
</dbReference>
<keyword evidence="1" id="KW-0812">Transmembrane</keyword>
<keyword evidence="1" id="KW-0472">Membrane</keyword>
<name>A0AAV5SKB6_9BILA</name>
<organism evidence="2 3">
    <name type="scientific">Pristionchus entomophagus</name>
    <dbReference type="NCBI Taxonomy" id="358040"/>
    <lineage>
        <taxon>Eukaryota</taxon>
        <taxon>Metazoa</taxon>
        <taxon>Ecdysozoa</taxon>
        <taxon>Nematoda</taxon>
        <taxon>Chromadorea</taxon>
        <taxon>Rhabditida</taxon>
        <taxon>Rhabditina</taxon>
        <taxon>Diplogasteromorpha</taxon>
        <taxon>Diplogasteroidea</taxon>
        <taxon>Neodiplogasteridae</taxon>
        <taxon>Pristionchus</taxon>
    </lineage>
</organism>
<gene>
    <name evidence="2" type="ORF">PENTCL1PPCAC_3293</name>
</gene>
<keyword evidence="3" id="KW-1185">Reference proteome</keyword>
<dbReference type="Proteomes" id="UP001432027">
    <property type="component" value="Unassembled WGS sequence"/>
</dbReference>
<feature type="transmembrane region" description="Helical" evidence="1">
    <location>
        <begin position="103"/>
        <end position="132"/>
    </location>
</feature>
<dbReference type="SUPFAM" id="SSF81321">
    <property type="entry name" value="Family A G protein-coupled receptor-like"/>
    <property type="match status" value="1"/>
</dbReference>
<protein>
    <recommendedName>
        <fullName evidence="4">G protein-coupled receptor</fullName>
    </recommendedName>
</protein>
<sequence>LAAFILIAILVAAAFGYRCAAATNSRIIFGLYESLYSVGAFVVLFLCVTCAPLFLLFYIAYPSTLAARTKLINAHGKDDDGIDYNKGFFVGADFIQTTSRNSIIGVVAVGAVFFFVIVICALVIIFCIWKILRSVEFTRGSSKRKSEIHQSLKRLICQALNPLIFLYLPLLYRILPFLVNFSNPELVQWVLSFPWLIFPLLNPLIILWFTPDYRLYLRDKANEFVAMVR</sequence>
<dbReference type="Pfam" id="PF10326">
    <property type="entry name" value="7TM_GPCR_Str"/>
    <property type="match status" value="1"/>
</dbReference>
<feature type="transmembrane region" description="Helical" evidence="1">
    <location>
        <begin position="186"/>
        <end position="210"/>
    </location>
</feature>
<feature type="transmembrane region" description="Helical" evidence="1">
    <location>
        <begin position="6"/>
        <end position="23"/>
    </location>
</feature>
<feature type="transmembrane region" description="Helical" evidence="1">
    <location>
        <begin position="35"/>
        <end position="61"/>
    </location>
</feature>
<keyword evidence="1" id="KW-1133">Transmembrane helix</keyword>
<evidence type="ECO:0000313" key="2">
    <source>
        <dbReference type="EMBL" id="GMS81118.1"/>
    </source>
</evidence>
<evidence type="ECO:0008006" key="4">
    <source>
        <dbReference type="Google" id="ProtNLM"/>
    </source>
</evidence>
<dbReference type="AlphaFoldDB" id="A0AAV5SKB6"/>
<dbReference type="EMBL" id="BTSX01000001">
    <property type="protein sequence ID" value="GMS81118.1"/>
    <property type="molecule type" value="Genomic_DNA"/>
</dbReference>
<proteinExistence type="predicted"/>
<dbReference type="PANTHER" id="PTHR22943">
    <property type="entry name" value="7-TRANSMEMBRANE DOMAIN RECEPTOR C.ELEGANS"/>
    <property type="match status" value="1"/>
</dbReference>
<evidence type="ECO:0000256" key="1">
    <source>
        <dbReference type="SAM" id="Phobius"/>
    </source>
</evidence>